<dbReference type="GO" id="GO:0009640">
    <property type="term" value="P:photomorphogenesis"/>
    <property type="evidence" value="ECO:0007669"/>
    <property type="project" value="TreeGrafter"/>
</dbReference>
<dbReference type="EMBL" id="CP136896">
    <property type="protein sequence ID" value="WOL13141.1"/>
    <property type="molecule type" value="Genomic_DNA"/>
</dbReference>
<name>A0AAQ3QL56_9LILI</name>
<sequence length="118" mass="13264">MRTICNVCESAPTVLFCAADEAVPCLPYDEKILFCSLFLVHMCNKLASQHVQLPTNKPSRVEELIAKAKEPVENTRDHKMVMREKMTSHILSTDAANDSHDKICCDYDKYKGSSISIT</sequence>
<organism evidence="1 2">
    <name type="scientific">Canna indica</name>
    <name type="common">Indian-shot</name>
    <dbReference type="NCBI Taxonomy" id="4628"/>
    <lineage>
        <taxon>Eukaryota</taxon>
        <taxon>Viridiplantae</taxon>
        <taxon>Streptophyta</taxon>
        <taxon>Embryophyta</taxon>
        <taxon>Tracheophyta</taxon>
        <taxon>Spermatophyta</taxon>
        <taxon>Magnoliopsida</taxon>
        <taxon>Liliopsida</taxon>
        <taxon>Zingiberales</taxon>
        <taxon>Cannaceae</taxon>
        <taxon>Canna</taxon>
    </lineage>
</organism>
<keyword evidence="2" id="KW-1185">Reference proteome</keyword>
<proteinExistence type="predicted"/>
<evidence type="ECO:0000313" key="1">
    <source>
        <dbReference type="EMBL" id="WOL13141.1"/>
    </source>
</evidence>
<dbReference type="PANTHER" id="PTHR31832">
    <property type="entry name" value="B-BOX ZINC FINGER PROTEIN 22"/>
    <property type="match status" value="1"/>
</dbReference>
<dbReference type="Proteomes" id="UP001327560">
    <property type="component" value="Chromosome 7"/>
</dbReference>
<dbReference type="PANTHER" id="PTHR31832:SF5">
    <property type="entry name" value="OS09G0527900 PROTEIN"/>
    <property type="match status" value="1"/>
</dbReference>
<dbReference type="InterPro" id="IPR051979">
    <property type="entry name" value="B-box_zinc_finger"/>
</dbReference>
<dbReference type="AlphaFoldDB" id="A0AAQ3QL56"/>
<dbReference type="GO" id="GO:0005634">
    <property type="term" value="C:nucleus"/>
    <property type="evidence" value="ECO:0007669"/>
    <property type="project" value="TreeGrafter"/>
</dbReference>
<dbReference type="GO" id="GO:0006355">
    <property type="term" value="P:regulation of DNA-templated transcription"/>
    <property type="evidence" value="ECO:0007669"/>
    <property type="project" value="TreeGrafter"/>
</dbReference>
<reference evidence="1 2" key="1">
    <citation type="submission" date="2023-10" db="EMBL/GenBank/DDBJ databases">
        <title>Chromosome-scale genome assembly provides insights into flower coloration mechanisms of Canna indica.</title>
        <authorList>
            <person name="Li C."/>
        </authorList>
    </citation>
    <scope>NUCLEOTIDE SEQUENCE [LARGE SCALE GENOMIC DNA]</scope>
    <source>
        <tissue evidence="1">Flower</tissue>
    </source>
</reference>
<gene>
    <name evidence="1" type="ORF">Cni_G21910</name>
</gene>
<protein>
    <submittedName>
        <fullName evidence="1">B-box zinc finger protein 19-like isoform X2</fullName>
    </submittedName>
</protein>
<evidence type="ECO:0000313" key="2">
    <source>
        <dbReference type="Proteomes" id="UP001327560"/>
    </source>
</evidence>
<accession>A0AAQ3QL56</accession>